<organism evidence="4 5">
    <name type="scientific">Lottia gigantea</name>
    <name type="common">Giant owl limpet</name>
    <dbReference type="NCBI Taxonomy" id="225164"/>
    <lineage>
        <taxon>Eukaryota</taxon>
        <taxon>Metazoa</taxon>
        <taxon>Spiralia</taxon>
        <taxon>Lophotrochozoa</taxon>
        <taxon>Mollusca</taxon>
        <taxon>Gastropoda</taxon>
        <taxon>Patellogastropoda</taxon>
        <taxon>Lottioidea</taxon>
        <taxon>Lottiidae</taxon>
        <taxon>Lottia</taxon>
    </lineage>
</organism>
<evidence type="ECO:0000256" key="2">
    <source>
        <dbReference type="ARBA" id="ARBA00022741"/>
    </source>
</evidence>
<dbReference type="InterPro" id="IPR012887">
    <property type="entry name" value="GDP_fucose_pyrophosphorylase"/>
</dbReference>
<proteinExistence type="predicted"/>
<dbReference type="HOGENOM" id="CLU_508637_0_0_1"/>
<dbReference type="CTD" id="20230886"/>
<accession>V4A7Z9</accession>
<dbReference type="PANTHER" id="PTHR15045:SF1">
    <property type="entry name" value="FUCOSE-1-PHOSPHATE GUANYLYLTRANSFERASE"/>
    <property type="match status" value="1"/>
</dbReference>
<dbReference type="GeneID" id="20230886"/>
<keyword evidence="5" id="KW-1185">Reference proteome</keyword>
<dbReference type="KEGG" id="lgi:LOTGIDRAFT_112785"/>
<dbReference type="Pfam" id="PF07959">
    <property type="entry name" value="Fucose_pyrophosphorylase"/>
    <property type="match status" value="1"/>
</dbReference>
<dbReference type="GO" id="GO:0042350">
    <property type="term" value="P:GDP-L-fucose biosynthetic process"/>
    <property type="evidence" value="ECO:0007669"/>
    <property type="project" value="UniProtKB-ARBA"/>
</dbReference>
<sequence length="547" mass="61190">DENQKEAYEIQLENKLARNELPLDVDWFIVADPPGAKIGNGGSTLVALETLHKKFGDDLFNLRVMINHAGGWSQRMPSASILGKIFTTVPHGNPIYQMLDVNLAWYWPFVKKMTAGVLVACADVLLTFNLNCHDDWKVSDSGFTALAHPSPMKLGNTHGVYVVKEPNKINSAKHIVKAECLEVLQKPSDERMLEASAIFAESGVHTFADGCTVNGKCVYTDSSFFFGADVVRKLLELKKELGVLTCEIDAYGDFLQALGPRANDKYITYNSNISEITQNLTECRLKVFEKLKGTDIHILIMNASKFNHIGTTKEYLEHFCEDEIFRKEVAIESDVFNDWLNSIVPENSCVMHSSLLSSSLIQSNSVLEYCHFELPVEVGSRSILSNCQYLETSDKILKIPSNLFIHTVPVCSETLSKFVTVFFQIDDNLKKSVPMKEILKLPFMKSDLETLIKSWGIQSIQSAVNNGVCSLWTAQIFPAEDTMTESFKKSLDMIQSISASSNSSLSLKNAQLFSFSDLLKMKDVKGMIQFRESLREKICPKPNNGIS</sequence>
<dbReference type="GO" id="GO:0016772">
    <property type="term" value="F:transferase activity, transferring phosphorus-containing groups"/>
    <property type="evidence" value="ECO:0007669"/>
    <property type="project" value="InterPro"/>
</dbReference>
<dbReference type="AlphaFoldDB" id="V4A7Z9"/>
<dbReference type="Proteomes" id="UP000030746">
    <property type="component" value="Unassembled WGS sequence"/>
</dbReference>
<reference evidence="4 5" key="1">
    <citation type="journal article" date="2013" name="Nature">
        <title>Insights into bilaterian evolution from three spiralian genomes.</title>
        <authorList>
            <person name="Simakov O."/>
            <person name="Marletaz F."/>
            <person name="Cho S.J."/>
            <person name="Edsinger-Gonzales E."/>
            <person name="Havlak P."/>
            <person name="Hellsten U."/>
            <person name="Kuo D.H."/>
            <person name="Larsson T."/>
            <person name="Lv J."/>
            <person name="Arendt D."/>
            <person name="Savage R."/>
            <person name="Osoegawa K."/>
            <person name="de Jong P."/>
            <person name="Grimwood J."/>
            <person name="Chapman J.A."/>
            <person name="Shapiro H."/>
            <person name="Aerts A."/>
            <person name="Otillar R.P."/>
            <person name="Terry A.Y."/>
            <person name="Boore J.L."/>
            <person name="Grigoriev I.V."/>
            <person name="Lindberg D.R."/>
            <person name="Seaver E.C."/>
            <person name="Weisblat D.A."/>
            <person name="Putnam N.H."/>
            <person name="Rokhsar D.S."/>
        </authorList>
    </citation>
    <scope>NUCLEOTIDE SEQUENCE [LARGE SCALE GENOMIC DNA]</scope>
</reference>
<dbReference type="PANTHER" id="PTHR15045">
    <property type="entry name" value="FUCOSE-1-PHOSPHATE GUANYLYLTRANSFERASE"/>
    <property type="match status" value="1"/>
</dbReference>
<evidence type="ECO:0000259" key="3">
    <source>
        <dbReference type="Pfam" id="PF07959"/>
    </source>
</evidence>
<name>V4A7Z9_LOTGI</name>
<gene>
    <name evidence="4" type="ORF">LOTGIDRAFT_112785</name>
</gene>
<evidence type="ECO:0000256" key="1">
    <source>
        <dbReference type="ARBA" id="ARBA00022679"/>
    </source>
</evidence>
<protein>
    <recommendedName>
        <fullName evidence="3">GDP-fucose pyrophosphorylase domain-containing protein</fullName>
    </recommendedName>
</protein>
<evidence type="ECO:0000313" key="5">
    <source>
        <dbReference type="Proteomes" id="UP000030746"/>
    </source>
</evidence>
<dbReference type="OMA" id="DMIAYRE"/>
<dbReference type="STRING" id="225164.V4A7Z9"/>
<dbReference type="RefSeq" id="XP_009049290.1">
    <property type="nucleotide sequence ID" value="XM_009051042.1"/>
</dbReference>
<feature type="domain" description="GDP-fucose pyrophosphorylase" evidence="3">
    <location>
        <begin position="57"/>
        <end position="479"/>
    </location>
</feature>
<keyword evidence="2" id="KW-0547">Nucleotide-binding</keyword>
<dbReference type="GO" id="GO:0000166">
    <property type="term" value="F:nucleotide binding"/>
    <property type="evidence" value="ECO:0007669"/>
    <property type="project" value="UniProtKB-KW"/>
</dbReference>
<feature type="non-terminal residue" evidence="4">
    <location>
        <position position="1"/>
    </location>
</feature>
<evidence type="ECO:0000313" key="4">
    <source>
        <dbReference type="EMBL" id="ESP00099.1"/>
    </source>
</evidence>
<dbReference type="OrthoDB" id="10062280at2759"/>
<dbReference type="EMBL" id="KB200869">
    <property type="protein sequence ID" value="ESP00099.1"/>
    <property type="molecule type" value="Genomic_DNA"/>
</dbReference>
<keyword evidence="1" id="KW-0808">Transferase</keyword>